<feature type="region of interest" description="Disordered" evidence="1">
    <location>
        <begin position="36"/>
        <end position="79"/>
    </location>
</feature>
<comment type="caution">
    <text evidence="2">The sequence shown here is derived from an EMBL/GenBank/DDBJ whole genome shotgun (WGS) entry which is preliminary data.</text>
</comment>
<evidence type="ECO:0000313" key="2">
    <source>
        <dbReference type="EMBL" id="GGY69701.1"/>
    </source>
</evidence>
<sequence>MKRWDCAVYEREGRTGASLSTSAPDWCGWRSCAGPAGTAGRGQIRTHDLKPASVKQTEAARTGELSRESQKSLLPPRRR</sequence>
<evidence type="ECO:0000256" key="1">
    <source>
        <dbReference type="SAM" id="MobiDB-lite"/>
    </source>
</evidence>
<dbReference type="Proteomes" id="UP000600946">
    <property type="component" value="Unassembled WGS sequence"/>
</dbReference>
<organism evidence="2 3">
    <name type="scientific">Streptomyces xanthochromogenes</name>
    <dbReference type="NCBI Taxonomy" id="67384"/>
    <lineage>
        <taxon>Bacteria</taxon>
        <taxon>Bacillati</taxon>
        <taxon>Actinomycetota</taxon>
        <taxon>Actinomycetes</taxon>
        <taxon>Kitasatosporales</taxon>
        <taxon>Streptomycetaceae</taxon>
        <taxon>Streptomyces</taxon>
    </lineage>
</organism>
<dbReference type="EMBL" id="BMUU01000022">
    <property type="protein sequence ID" value="GGY69701.1"/>
    <property type="molecule type" value="Genomic_DNA"/>
</dbReference>
<keyword evidence="3" id="KW-1185">Reference proteome</keyword>
<proteinExistence type="predicted"/>
<protein>
    <submittedName>
        <fullName evidence="2">Uncharacterized protein</fullName>
    </submittedName>
</protein>
<reference evidence="3" key="1">
    <citation type="journal article" date="2019" name="Int. J. Syst. Evol. Microbiol.">
        <title>The Global Catalogue of Microorganisms (GCM) 10K type strain sequencing project: providing services to taxonomists for standard genome sequencing and annotation.</title>
        <authorList>
            <consortium name="The Broad Institute Genomics Platform"/>
            <consortium name="The Broad Institute Genome Sequencing Center for Infectious Disease"/>
            <person name="Wu L."/>
            <person name="Ma J."/>
        </authorList>
    </citation>
    <scope>NUCLEOTIDE SEQUENCE [LARGE SCALE GENOMIC DNA]</scope>
    <source>
        <strain evidence="3">JCM 4594</strain>
    </source>
</reference>
<accession>A0ABQ3AYD5</accession>
<gene>
    <name evidence="2" type="ORF">GCM10010326_74960</name>
</gene>
<name>A0ABQ3AYD5_9ACTN</name>
<evidence type="ECO:0000313" key="3">
    <source>
        <dbReference type="Proteomes" id="UP000600946"/>
    </source>
</evidence>